<feature type="non-terminal residue" evidence="2">
    <location>
        <position position="1"/>
    </location>
</feature>
<evidence type="ECO:0000313" key="3">
    <source>
        <dbReference type="Proteomes" id="UP000601435"/>
    </source>
</evidence>
<dbReference type="InterPro" id="IPR030392">
    <property type="entry name" value="S74_ICA"/>
</dbReference>
<protein>
    <recommendedName>
        <fullName evidence="1">Peptidase S74 domain-containing protein</fullName>
    </recommendedName>
</protein>
<dbReference type="PROSITE" id="PS51688">
    <property type="entry name" value="ICA"/>
    <property type="match status" value="1"/>
</dbReference>
<accession>A0A812ZKI2</accession>
<sequence length="415" mass="46480">APVVVQTNGLLVANYGLQNNSDANIKANQQPTPLADLKTVFDAVEVKSYTRTDTPQPEDRIGFIAQEILASGTLGPKLASMQENGLYGLDYSRLTWQAEHEGPRFQQPRLRVLDGPEPRLQVPDYFQRSDGKAIPVLQSAWPPCQSSGVFSAHRGGPDHVKVARGEHWYRLPRADVGADGGTCLGIDVKGRDFPPQLLEGFAHRARARAITGIATMTLRLGSVQTNLKGGKYLPAEPPVCWNTTQWAEILYALVAVEVRLLWIMGQQCGLLMEAKDLKLQVICGPWQLTPRKLSSTLRMILPLDWRESPPEIFIRDVANLLQRRQAATSLAHPIRSRRTLASSLAEASKADVRREADVDLLDHCKANFDMLRIGHYSLTWERNFRRWIQSVDVTWNILNDNVFHKLVDEVGDFVI</sequence>
<evidence type="ECO:0000313" key="2">
    <source>
        <dbReference type="EMBL" id="CAE7829951.1"/>
    </source>
</evidence>
<dbReference type="OrthoDB" id="10282909at2759"/>
<gene>
    <name evidence="2" type="ORF">SNEC2469_LOCUS24809</name>
</gene>
<dbReference type="AlphaFoldDB" id="A0A812ZKI2"/>
<keyword evidence="3" id="KW-1185">Reference proteome</keyword>
<dbReference type="EMBL" id="CAJNJA010048261">
    <property type="protein sequence ID" value="CAE7829951.1"/>
    <property type="molecule type" value="Genomic_DNA"/>
</dbReference>
<organism evidence="2 3">
    <name type="scientific">Symbiodinium necroappetens</name>
    <dbReference type="NCBI Taxonomy" id="1628268"/>
    <lineage>
        <taxon>Eukaryota</taxon>
        <taxon>Sar</taxon>
        <taxon>Alveolata</taxon>
        <taxon>Dinophyceae</taxon>
        <taxon>Suessiales</taxon>
        <taxon>Symbiodiniaceae</taxon>
        <taxon>Symbiodinium</taxon>
    </lineage>
</organism>
<proteinExistence type="predicted"/>
<evidence type="ECO:0000259" key="1">
    <source>
        <dbReference type="PROSITE" id="PS51688"/>
    </source>
</evidence>
<feature type="domain" description="Peptidase S74" evidence="1">
    <location>
        <begin position="21"/>
        <end position="120"/>
    </location>
</feature>
<reference evidence="2" key="1">
    <citation type="submission" date="2021-02" db="EMBL/GenBank/DDBJ databases">
        <authorList>
            <person name="Dougan E. K."/>
            <person name="Rhodes N."/>
            <person name="Thang M."/>
            <person name="Chan C."/>
        </authorList>
    </citation>
    <scope>NUCLEOTIDE SEQUENCE</scope>
</reference>
<name>A0A812ZKI2_9DINO</name>
<comment type="caution">
    <text evidence="2">The sequence shown here is derived from an EMBL/GenBank/DDBJ whole genome shotgun (WGS) entry which is preliminary data.</text>
</comment>
<dbReference type="Proteomes" id="UP000601435">
    <property type="component" value="Unassembled WGS sequence"/>
</dbReference>